<feature type="chain" id="PRO_5015492198" description="Ecp2 effector protein domain-containing protein" evidence="1">
    <location>
        <begin position="19"/>
        <end position="227"/>
    </location>
</feature>
<dbReference type="OrthoDB" id="3688572at2759"/>
<organism evidence="2 3">
    <name type="scientific">Corynespora cassiicola Philippines</name>
    <dbReference type="NCBI Taxonomy" id="1448308"/>
    <lineage>
        <taxon>Eukaryota</taxon>
        <taxon>Fungi</taxon>
        <taxon>Dikarya</taxon>
        <taxon>Ascomycota</taxon>
        <taxon>Pezizomycotina</taxon>
        <taxon>Dothideomycetes</taxon>
        <taxon>Pleosporomycetidae</taxon>
        <taxon>Pleosporales</taxon>
        <taxon>Corynesporascaceae</taxon>
        <taxon>Corynespora</taxon>
    </lineage>
</organism>
<keyword evidence="1" id="KW-0732">Signal</keyword>
<dbReference type="EMBL" id="KZ678146">
    <property type="protein sequence ID" value="PSN60923.1"/>
    <property type="molecule type" value="Genomic_DNA"/>
</dbReference>
<dbReference type="AlphaFoldDB" id="A0A2T2N670"/>
<sequence length="227" mass="24547">MKLLVLTLAARAALVSQAALSISAPDTNLHWPIITVKIDNEKQHVGTLVGPQLQDRITEALDKACPPNLSGNICQEDPFIIDGIPTLNGNCLDANASLSLSVKGAKFPRPHNRLREALVAAVVGVFRVMSEDDKNCYWVTAGGSWLRFCNVGNYVEIGVRSDAGEDAFLCVGLEFEKATTAGNFDCVAIIERTARMLEELTPQFAGSLHVMAVGHDYACIHNNVTSR</sequence>
<evidence type="ECO:0000313" key="3">
    <source>
        <dbReference type="Proteomes" id="UP000240883"/>
    </source>
</evidence>
<gene>
    <name evidence="2" type="ORF">BS50DRAFT_639614</name>
</gene>
<evidence type="ECO:0000256" key="1">
    <source>
        <dbReference type="SAM" id="SignalP"/>
    </source>
</evidence>
<dbReference type="Proteomes" id="UP000240883">
    <property type="component" value="Unassembled WGS sequence"/>
</dbReference>
<name>A0A2T2N670_CORCC</name>
<keyword evidence="3" id="KW-1185">Reference proteome</keyword>
<accession>A0A2T2N670</accession>
<evidence type="ECO:0008006" key="4">
    <source>
        <dbReference type="Google" id="ProtNLM"/>
    </source>
</evidence>
<proteinExistence type="predicted"/>
<feature type="signal peptide" evidence="1">
    <location>
        <begin position="1"/>
        <end position="18"/>
    </location>
</feature>
<protein>
    <recommendedName>
        <fullName evidence="4">Ecp2 effector protein domain-containing protein</fullName>
    </recommendedName>
</protein>
<evidence type="ECO:0000313" key="2">
    <source>
        <dbReference type="EMBL" id="PSN60923.1"/>
    </source>
</evidence>
<reference evidence="2 3" key="1">
    <citation type="journal article" date="2018" name="Front. Microbiol.">
        <title>Genome-Wide Analysis of Corynespora cassiicola Leaf Fall Disease Putative Effectors.</title>
        <authorList>
            <person name="Lopez D."/>
            <person name="Ribeiro S."/>
            <person name="Label P."/>
            <person name="Fumanal B."/>
            <person name="Venisse J.S."/>
            <person name="Kohler A."/>
            <person name="de Oliveira R.R."/>
            <person name="Labutti K."/>
            <person name="Lipzen A."/>
            <person name="Lail K."/>
            <person name="Bauer D."/>
            <person name="Ohm R.A."/>
            <person name="Barry K.W."/>
            <person name="Spatafora J."/>
            <person name="Grigoriev I.V."/>
            <person name="Martin F.M."/>
            <person name="Pujade-Renaud V."/>
        </authorList>
    </citation>
    <scope>NUCLEOTIDE SEQUENCE [LARGE SCALE GENOMIC DNA]</scope>
    <source>
        <strain evidence="2 3">Philippines</strain>
    </source>
</reference>